<dbReference type="Proteomes" id="UP000887116">
    <property type="component" value="Unassembled WGS sequence"/>
</dbReference>
<feature type="non-terminal residue" evidence="2">
    <location>
        <position position="736"/>
    </location>
</feature>
<dbReference type="EMBL" id="BMAO01001739">
    <property type="protein sequence ID" value="GFQ75520.1"/>
    <property type="molecule type" value="Genomic_DNA"/>
</dbReference>
<dbReference type="Gene3D" id="3.30.450.20">
    <property type="entry name" value="PAS domain"/>
    <property type="match status" value="2"/>
</dbReference>
<dbReference type="Pfam" id="PF00989">
    <property type="entry name" value="PAS"/>
    <property type="match status" value="1"/>
</dbReference>
<dbReference type="OrthoDB" id="7788762at2759"/>
<dbReference type="CDD" id="cd00130">
    <property type="entry name" value="PAS"/>
    <property type="match status" value="1"/>
</dbReference>
<feature type="domain" description="PAS" evidence="1">
    <location>
        <begin position="1"/>
        <end position="61"/>
    </location>
</feature>
<gene>
    <name evidence="2" type="primary">AVEN_109006_1</name>
    <name evidence="2" type="ORF">TNCT_37671</name>
</gene>
<dbReference type="AlphaFoldDB" id="A0A8X6FAS5"/>
<evidence type="ECO:0000313" key="3">
    <source>
        <dbReference type="Proteomes" id="UP000887116"/>
    </source>
</evidence>
<dbReference type="GO" id="GO:0006355">
    <property type="term" value="P:regulation of DNA-templated transcription"/>
    <property type="evidence" value="ECO:0007669"/>
    <property type="project" value="InterPro"/>
</dbReference>
<reference evidence="2" key="1">
    <citation type="submission" date="2020-07" db="EMBL/GenBank/DDBJ databases">
        <title>Multicomponent nature underlies the extraordinary mechanical properties of spider dragline silk.</title>
        <authorList>
            <person name="Kono N."/>
            <person name="Nakamura H."/>
            <person name="Mori M."/>
            <person name="Yoshida Y."/>
            <person name="Ohtoshi R."/>
            <person name="Malay A.D."/>
            <person name="Moran D.A.P."/>
            <person name="Tomita M."/>
            <person name="Numata K."/>
            <person name="Arakawa K."/>
        </authorList>
    </citation>
    <scope>NUCLEOTIDE SEQUENCE</scope>
</reference>
<dbReference type="InterPro" id="IPR035965">
    <property type="entry name" value="PAS-like_dom_sf"/>
</dbReference>
<proteinExistence type="predicted"/>
<name>A0A8X6FAS5_TRICU</name>
<dbReference type="InterPro" id="IPR013767">
    <property type="entry name" value="PAS_fold"/>
</dbReference>
<dbReference type="InterPro" id="IPR000014">
    <property type="entry name" value="PAS"/>
</dbReference>
<organism evidence="2 3">
    <name type="scientific">Trichonephila clavata</name>
    <name type="common">Joro spider</name>
    <name type="synonym">Nephila clavata</name>
    <dbReference type="NCBI Taxonomy" id="2740835"/>
    <lineage>
        <taxon>Eukaryota</taxon>
        <taxon>Metazoa</taxon>
        <taxon>Ecdysozoa</taxon>
        <taxon>Arthropoda</taxon>
        <taxon>Chelicerata</taxon>
        <taxon>Arachnida</taxon>
        <taxon>Araneae</taxon>
        <taxon>Araneomorphae</taxon>
        <taxon>Entelegynae</taxon>
        <taxon>Araneoidea</taxon>
        <taxon>Nephilidae</taxon>
        <taxon>Trichonephila</taxon>
    </lineage>
</organism>
<accession>A0A8X6FAS5</accession>
<dbReference type="InterPro" id="IPR050933">
    <property type="entry name" value="Circadian_TF"/>
</dbReference>
<dbReference type="PROSITE" id="PS50112">
    <property type="entry name" value="PAS"/>
    <property type="match status" value="1"/>
</dbReference>
<comment type="caution">
    <text evidence="2">The sequence shown here is derived from an EMBL/GenBank/DDBJ whole genome shotgun (WGS) entry which is preliminary data.</text>
</comment>
<evidence type="ECO:0000259" key="1">
    <source>
        <dbReference type="PROSITE" id="PS50112"/>
    </source>
</evidence>
<sequence length="736" mass="83235">SVGGFIVVTTFSGTIVFCSKSVEDFLGYQNIDFMGQSVYNYVHNKETLFFEKKINSVISQYKKGNSKEVSKIIKLHLQKRPLPRSGDISYQKMLFKISIHSNESLEDQGKENLNYYGLYATGCAGTSAYQYIFETDVPIALFAQKAMFTSCDGMGLITYRLKTFNSKYIYLQSKGQIVFKDSSSEISHFVCYNRWLSDEEGAQELKKFQERFSPQSLAVGPDSLESKPDCNMLCSESSNDALETSFKKSSSCVLPNPLMQNSNNCYSLNSIFNDSASLTLPNSLHTPSDNCNVSTNGNFSAKDHCFAESKFSYISNQQQFVKVENLRINYLNQVNHSKFAGAANINNYDKIEKMEICSYGESDNHIENKYVIEHEKSILPVSINSLKQTQDIDLAQYSHDFIGDNINSYSSCYFDVKTESSSHVIEKEVAFPSTPPNVKHRAQDSYTEMQLMDTYNMHNSIETNEMSSLKPVDCHSFKEISSEYNSTYSDLYPADMYSYKITENSFQKKSIPSNDLPSMSSLNVPSVKENLISHSYYHNNEPVGMPGIDFIHNHVNISNNGAGNVSSFKSTTSPNGFSSEEVNIYDSNSYNNNISNHNVFEYQELNGLKNNTLKFTENNLLLKENYSDFSDGLSVQSSVKDKWDLLNNLSYSKEKSGSSVTTFNSKNTIQRKDNGAQYPSKMLIEKSHPHHQQINQSCNVNSSVNQENHFDANINQVLCNELDVLFEKLPVPKQNE</sequence>
<dbReference type="SUPFAM" id="SSF55785">
    <property type="entry name" value="PYP-like sensor domain (PAS domain)"/>
    <property type="match status" value="1"/>
</dbReference>
<dbReference type="PANTHER" id="PTHR23042">
    <property type="entry name" value="CIRCADIAN PROTEIN CLOCK/ARNT/BMAL/PAS"/>
    <property type="match status" value="1"/>
</dbReference>
<evidence type="ECO:0000313" key="2">
    <source>
        <dbReference type="EMBL" id="GFQ75520.1"/>
    </source>
</evidence>
<protein>
    <recommendedName>
        <fullName evidence="1">PAS domain-containing protein</fullName>
    </recommendedName>
</protein>
<keyword evidence="3" id="KW-1185">Reference proteome</keyword>